<evidence type="ECO:0000313" key="12">
    <source>
        <dbReference type="Proteomes" id="UP001056426"/>
    </source>
</evidence>
<dbReference type="NCBIfam" id="TIGR00797">
    <property type="entry name" value="matE"/>
    <property type="match status" value="1"/>
</dbReference>
<evidence type="ECO:0000256" key="6">
    <source>
        <dbReference type="ARBA" id="ARBA00022692"/>
    </source>
</evidence>
<feature type="transmembrane region" description="Helical" evidence="10">
    <location>
        <begin position="420"/>
        <end position="440"/>
    </location>
</feature>
<reference evidence="11" key="2">
    <citation type="submission" date="2022-06" db="EMBL/GenBank/DDBJ databases">
        <title>Xiashengella guii gen. nov. sp. nov., a bacterium isolated form anaerobic digestion tank.</title>
        <authorList>
            <person name="Huang H."/>
        </authorList>
    </citation>
    <scope>NUCLEOTIDE SEQUENCE</scope>
    <source>
        <strain evidence="11">Ai-910</strain>
    </source>
</reference>
<comment type="similarity">
    <text evidence="2">Belongs to the multi antimicrobial extrusion (MATE) (TC 2.A.66.1) family. MepA subfamily.</text>
</comment>
<dbReference type="PANTHER" id="PTHR43823">
    <property type="entry name" value="SPORULATION PROTEIN YKVU"/>
    <property type="match status" value="1"/>
</dbReference>
<feature type="transmembrane region" description="Helical" evidence="10">
    <location>
        <begin position="139"/>
        <end position="159"/>
    </location>
</feature>
<proteinExistence type="inferred from homology"/>
<feature type="transmembrane region" description="Helical" evidence="10">
    <location>
        <begin position="171"/>
        <end position="191"/>
    </location>
</feature>
<keyword evidence="4" id="KW-0813">Transport</keyword>
<reference evidence="11" key="1">
    <citation type="submission" date="2022-05" db="EMBL/GenBank/DDBJ databases">
        <authorList>
            <person name="Sun X."/>
        </authorList>
    </citation>
    <scope>NUCLEOTIDE SEQUENCE</scope>
    <source>
        <strain evidence="11">Ai-910</strain>
    </source>
</reference>
<evidence type="ECO:0000256" key="3">
    <source>
        <dbReference type="ARBA" id="ARBA00022106"/>
    </source>
</evidence>
<dbReference type="InterPro" id="IPR002528">
    <property type="entry name" value="MATE_fam"/>
</dbReference>
<dbReference type="RefSeq" id="WP_250723763.1">
    <property type="nucleotide sequence ID" value="NZ_CP098400.1"/>
</dbReference>
<dbReference type="InterPro" id="IPR048279">
    <property type="entry name" value="MdtK-like"/>
</dbReference>
<dbReference type="PIRSF" id="PIRSF006603">
    <property type="entry name" value="DinF"/>
    <property type="match status" value="1"/>
</dbReference>
<feature type="transmembrane region" description="Helical" evidence="10">
    <location>
        <begin position="68"/>
        <end position="85"/>
    </location>
</feature>
<sequence length="449" mass="48673">MSNNSSPVELGTKNIWPLLIQYAVPSVIAMTSTSLYNITGSIFIGKGVGALAIAGLAVTFPLMNLGAAFGSLVGVGASTLMSLRLGQKDYDSANSILGNVFVLNLIIGIAYTVAILLFMNPILHFFGASDASLPYARDYMVIISLGNIFTHMFLGLNALLRATGKPKISMLTTICSVIINIGLTALFIFVFKWGIKGAALATVISQILMLIWQIAIFSDKREFIHLQRDTFRLKKKIVETSLVIGLSPFLMNAAASLVVIFVNRQLAVNGGDMAIGAYGIINRFVMLFAMIVMGLNQGMQPIVGYNYGAGNIGRVKSAFGRTLLLAFCVLALGYIIGKAFPRQIAELFTNDEELIGLASSGLLIVLTFFPLISIQMVVSNLFQSIGKSGPAIFLSLTRQVLFLLPLMIILPNIYGVNGVWFSMRTADLLSFSVALTFLIIQFRKSKKYN</sequence>
<dbReference type="KEGG" id="alkq:M9189_12675"/>
<protein>
    <recommendedName>
        <fullName evidence="3">Multidrug export protein MepA</fullName>
    </recommendedName>
</protein>
<name>A0A9J6ZQ00_9BACT</name>
<dbReference type="PANTHER" id="PTHR43823:SF3">
    <property type="entry name" value="MULTIDRUG EXPORT PROTEIN MEPA"/>
    <property type="match status" value="1"/>
</dbReference>
<accession>A0A9J6ZQ00</accession>
<evidence type="ECO:0000256" key="1">
    <source>
        <dbReference type="ARBA" id="ARBA00004651"/>
    </source>
</evidence>
<evidence type="ECO:0000256" key="10">
    <source>
        <dbReference type="SAM" id="Phobius"/>
    </source>
</evidence>
<keyword evidence="6 10" id="KW-0812">Transmembrane</keyword>
<feature type="transmembrane region" description="Helical" evidence="10">
    <location>
        <begin position="237"/>
        <end position="262"/>
    </location>
</feature>
<dbReference type="EMBL" id="CP098400">
    <property type="protein sequence ID" value="URW79699.1"/>
    <property type="molecule type" value="Genomic_DNA"/>
</dbReference>
<feature type="transmembrane region" description="Helical" evidence="10">
    <location>
        <begin position="274"/>
        <end position="297"/>
    </location>
</feature>
<dbReference type="Proteomes" id="UP001056426">
    <property type="component" value="Chromosome"/>
</dbReference>
<dbReference type="AlphaFoldDB" id="A0A9J6ZQ00"/>
<organism evidence="11 12">
    <name type="scientific">Xiashengella succiniciproducens</name>
    <dbReference type="NCBI Taxonomy" id="2949635"/>
    <lineage>
        <taxon>Bacteria</taxon>
        <taxon>Pseudomonadati</taxon>
        <taxon>Bacteroidota</taxon>
        <taxon>Bacteroidia</taxon>
        <taxon>Marinilabiliales</taxon>
        <taxon>Marinilabiliaceae</taxon>
        <taxon>Xiashengella</taxon>
    </lineage>
</organism>
<evidence type="ECO:0000256" key="8">
    <source>
        <dbReference type="ARBA" id="ARBA00023136"/>
    </source>
</evidence>
<gene>
    <name evidence="11" type="ORF">M9189_12675</name>
</gene>
<comment type="subcellular location">
    <subcellularLocation>
        <location evidence="1">Cell membrane</location>
        <topology evidence="1">Multi-pass membrane protein</topology>
    </subcellularLocation>
</comment>
<feature type="transmembrane region" description="Helical" evidence="10">
    <location>
        <begin position="15"/>
        <end position="36"/>
    </location>
</feature>
<dbReference type="InterPro" id="IPR045070">
    <property type="entry name" value="MATE_MepA-like"/>
</dbReference>
<feature type="transmembrane region" description="Helical" evidence="10">
    <location>
        <begin position="357"/>
        <end position="379"/>
    </location>
</feature>
<dbReference type="GO" id="GO:0005886">
    <property type="term" value="C:plasma membrane"/>
    <property type="evidence" value="ECO:0007669"/>
    <property type="project" value="UniProtKB-SubCell"/>
</dbReference>
<dbReference type="GO" id="GO:0046677">
    <property type="term" value="P:response to antibiotic"/>
    <property type="evidence" value="ECO:0007669"/>
    <property type="project" value="UniProtKB-KW"/>
</dbReference>
<evidence type="ECO:0000256" key="9">
    <source>
        <dbReference type="ARBA" id="ARBA00023251"/>
    </source>
</evidence>
<feature type="transmembrane region" description="Helical" evidence="10">
    <location>
        <begin position="97"/>
        <end position="119"/>
    </location>
</feature>
<keyword evidence="8 10" id="KW-0472">Membrane</keyword>
<dbReference type="CDD" id="cd13143">
    <property type="entry name" value="MATE_MepA_like"/>
    <property type="match status" value="1"/>
</dbReference>
<feature type="transmembrane region" description="Helical" evidence="10">
    <location>
        <begin position="318"/>
        <end position="337"/>
    </location>
</feature>
<keyword evidence="5" id="KW-1003">Cell membrane</keyword>
<keyword evidence="7 10" id="KW-1133">Transmembrane helix</keyword>
<feature type="transmembrane region" description="Helical" evidence="10">
    <location>
        <begin position="197"/>
        <end position="217"/>
    </location>
</feature>
<dbReference type="GO" id="GO:0042910">
    <property type="term" value="F:xenobiotic transmembrane transporter activity"/>
    <property type="evidence" value="ECO:0007669"/>
    <property type="project" value="InterPro"/>
</dbReference>
<dbReference type="GO" id="GO:0015297">
    <property type="term" value="F:antiporter activity"/>
    <property type="evidence" value="ECO:0007669"/>
    <property type="project" value="InterPro"/>
</dbReference>
<dbReference type="Pfam" id="PF01554">
    <property type="entry name" value="MatE"/>
    <property type="match status" value="2"/>
</dbReference>
<dbReference type="InterPro" id="IPR051327">
    <property type="entry name" value="MATE_MepA_subfamily"/>
</dbReference>
<evidence type="ECO:0000256" key="2">
    <source>
        <dbReference type="ARBA" id="ARBA00008417"/>
    </source>
</evidence>
<evidence type="ECO:0000256" key="7">
    <source>
        <dbReference type="ARBA" id="ARBA00022989"/>
    </source>
</evidence>
<evidence type="ECO:0000256" key="5">
    <source>
        <dbReference type="ARBA" id="ARBA00022475"/>
    </source>
</evidence>
<feature type="transmembrane region" description="Helical" evidence="10">
    <location>
        <begin position="43"/>
        <end position="62"/>
    </location>
</feature>
<keyword evidence="12" id="KW-1185">Reference proteome</keyword>
<feature type="transmembrane region" description="Helical" evidence="10">
    <location>
        <begin position="391"/>
        <end position="414"/>
    </location>
</feature>
<keyword evidence="9" id="KW-0046">Antibiotic resistance</keyword>
<evidence type="ECO:0000256" key="4">
    <source>
        <dbReference type="ARBA" id="ARBA00022448"/>
    </source>
</evidence>
<evidence type="ECO:0000313" key="11">
    <source>
        <dbReference type="EMBL" id="URW79699.1"/>
    </source>
</evidence>